<proteinExistence type="predicted"/>
<feature type="transmembrane region" description="Helical" evidence="1">
    <location>
        <begin position="434"/>
        <end position="455"/>
    </location>
</feature>
<evidence type="ECO:0000313" key="4">
    <source>
        <dbReference type="EMBL" id="GAC44399.1"/>
    </source>
</evidence>
<keyword evidence="1" id="KW-1133">Transmembrane helix</keyword>
<accession>M9M5I6</accession>
<keyword evidence="1" id="KW-0812">Transmembrane</keyword>
<dbReference type="AlphaFoldDB" id="M9M5I6"/>
<dbReference type="Proteomes" id="UP000029453">
    <property type="component" value="Unassembled WGS sequence"/>
</dbReference>
<name>M9M5I6_PAEPP</name>
<feature type="domain" description="ABC-type uncharacterised transport system" evidence="2">
    <location>
        <begin position="165"/>
        <end position="367"/>
    </location>
</feature>
<evidence type="ECO:0000259" key="2">
    <source>
        <dbReference type="Pfam" id="PF09822"/>
    </source>
</evidence>
<evidence type="ECO:0000256" key="1">
    <source>
        <dbReference type="SAM" id="Phobius"/>
    </source>
</evidence>
<evidence type="ECO:0000259" key="3">
    <source>
        <dbReference type="Pfam" id="PF23357"/>
    </source>
</evidence>
<feature type="transmembrane region" description="Helical" evidence="1">
    <location>
        <begin position="12"/>
        <end position="29"/>
    </location>
</feature>
<dbReference type="Gene3D" id="3.40.30.10">
    <property type="entry name" value="Glutaredoxin"/>
    <property type="match status" value="1"/>
</dbReference>
<dbReference type="InterPro" id="IPR055396">
    <property type="entry name" value="DUF7088"/>
</dbReference>
<dbReference type="RefSeq" id="WP_006288222.1">
    <property type="nucleotide sequence ID" value="NZ_BALG01000476.1"/>
</dbReference>
<dbReference type="Pfam" id="PF23357">
    <property type="entry name" value="DUF7088"/>
    <property type="match status" value="1"/>
</dbReference>
<dbReference type="EMBL" id="BALG01000476">
    <property type="protein sequence ID" value="GAC44399.1"/>
    <property type="molecule type" value="Genomic_DNA"/>
</dbReference>
<dbReference type="InterPro" id="IPR019196">
    <property type="entry name" value="ABC_transp_unknown"/>
</dbReference>
<comment type="caution">
    <text evidence="4">The sequence shown here is derived from an EMBL/GenBank/DDBJ whole genome shotgun (WGS) entry which is preliminary data.</text>
</comment>
<feature type="domain" description="DUF7088" evidence="3">
    <location>
        <begin position="41"/>
        <end position="125"/>
    </location>
</feature>
<organism evidence="4 5">
    <name type="scientific">Paenibacillus popilliae ATCC 14706</name>
    <dbReference type="NCBI Taxonomy" id="1212764"/>
    <lineage>
        <taxon>Bacteria</taxon>
        <taxon>Bacillati</taxon>
        <taxon>Bacillota</taxon>
        <taxon>Bacilli</taxon>
        <taxon>Bacillales</taxon>
        <taxon>Paenibacillaceae</taxon>
        <taxon>Paenibacillus</taxon>
    </lineage>
</organism>
<dbReference type="Pfam" id="PF09822">
    <property type="entry name" value="ABC_transp_aux"/>
    <property type="match status" value="1"/>
</dbReference>
<reference evidence="4 5" key="1">
    <citation type="submission" date="2012-10" db="EMBL/GenBank/DDBJ databases">
        <title>Draft Genome Sequence of Paenibacillus popilliae ATCC 14706T.</title>
        <authorList>
            <person name="Iiyama K."/>
            <person name="Mori K."/>
            <person name="Mon H."/>
            <person name="Chieda Y."/>
            <person name="Lee J.M."/>
            <person name="Kusakabe T."/>
            <person name="Tashiro K."/>
            <person name="Asano S."/>
            <person name="Yasunaga-Aoki C."/>
            <person name="Shimizu S."/>
        </authorList>
    </citation>
    <scope>NUCLEOTIDE SEQUENCE [LARGE SCALE GENOMIC DNA]</scope>
    <source>
        <strain evidence="4 5">ATCC 14706</strain>
    </source>
</reference>
<protein>
    <submittedName>
        <fullName evidence="4">Auxiliary component</fullName>
    </submittedName>
</protein>
<keyword evidence="1" id="KW-0472">Membrane</keyword>
<gene>
    <name evidence="4" type="ORF">PPOP_3803</name>
</gene>
<evidence type="ECO:0000313" key="5">
    <source>
        <dbReference type="Proteomes" id="UP000029453"/>
    </source>
</evidence>
<sequence length="461" mass="51886">MMKTWLRRGNAAMISAAAVGIFVLITYIFQSFSGWQWDVTKNKSFTLSEQTLSVLASIENPIAIKLFTTPNDSEVLVREVADMAEEYAKRNRNISFKRYDLLKEPSLAEQYKLTASSIVFEQGTQRKTVGLIEMFQAGQEYSYQFSGEENMTQALRSLASDKKSKAYVLSGHQEMALAQMNVLQTSLEEDNVELEELNLLQKGSIPEDADLIMLIGIKQDLSEKEAELLQKYVEGKGKLYLALGFNEKMATEWPNIQGLLKSLGVESTNSVAVDSSEGLLYDPFTMMPDYNEHEMTEKLIQYRMMMTLSLSIPLKISENEAFEAQEILHTTEQAYGETDIPRLVQEGSERDDLDIAGPLTLGAVVQSKDGQPKAVVIGGSSYMADAYIYTQGNRDFALNSIHWLEENQDEVTIRPREKAAYQLAYLTPVQGKTILWVTVIGFPAMLLLIGAGLWWRRRHAS</sequence>
<keyword evidence="5" id="KW-1185">Reference proteome</keyword>